<protein>
    <recommendedName>
        <fullName evidence="4">Lipoprotein</fullName>
    </recommendedName>
</protein>
<dbReference type="PROSITE" id="PS51257">
    <property type="entry name" value="PROKAR_LIPOPROTEIN"/>
    <property type="match status" value="1"/>
</dbReference>
<evidence type="ECO:0000313" key="3">
    <source>
        <dbReference type="Proteomes" id="UP000176050"/>
    </source>
</evidence>
<keyword evidence="3" id="KW-1185">Reference proteome</keyword>
<accession>A0A1D8PA18</accession>
<dbReference type="AlphaFoldDB" id="A0A1D8PA18"/>
<dbReference type="OrthoDB" id="1201629at2"/>
<gene>
    <name evidence="2" type="ORF">LPB138_12365</name>
</gene>
<sequence length="218" mass="24811">MKTNALLGLFLISISFSLISCKEKTTTEPPKDTYCYEYEGKPAETIGYVEIAEMINEYEGTRGRILEASLGRKDTRENFYELDALKKYLAYLEKMSDEKDIELTGITMISAVYPNNYPGDPKERNYQTLIFAPTTKDINGRQRAFDPIYSKKGEPAYFHELLRPYLKEVRSDQKQKTPVNGKKYIVNMTTTSILVDQPSSAANRTQVSPPYPAIGLDD</sequence>
<dbReference type="KEGG" id="lul:LPB138_12365"/>
<dbReference type="Proteomes" id="UP000176050">
    <property type="component" value="Chromosome"/>
</dbReference>
<name>A0A1D8PA18_9FLAO</name>
<dbReference type="EMBL" id="CP017478">
    <property type="protein sequence ID" value="AOW21424.1"/>
    <property type="molecule type" value="Genomic_DNA"/>
</dbReference>
<evidence type="ECO:0000313" key="2">
    <source>
        <dbReference type="EMBL" id="AOW21424.1"/>
    </source>
</evidence>
<dbReference type="RefSeq" id="WP_070237584.1">
    <property type="nucleotide sequence ID" value="NZ_CP017478.1"/>
</dbReference>
<feature type="region of interest" description="Disordered" evidence="1">
    <location>
        <begin position="197"/>
        <end position="218"/>
    </location>
</feature>
<proteinExistence type="predicted"/>
<feature type="compositionally biased region" description="Polar residues" evidence="1">
    <location>
        <begin position="197"/>
        <end position="208"/>
    </location>
</feature>
<evidence type="ECO:0008006" key="4">
    <source>
        <dbReference type="Google" id="ProtNLM"/>
    </source>
</evidence>
<organism evidence="2 3">
    <name type="scientific">Urechidicola croceus</name>
    <dbReference type="NCBI Taxonomy" id="1850246"/>
    <lineage>
        <taxon>Bacteria</taxon>
        <taxon>Pseudomonadati</taxon>
        <taxon>Bacteroidota</taxon>
        <taxon>Flavobacteriia</taxon>
        <taxon>Flavobacteriales</taxon>
        <taxon>Flavobacteriaceae</taxon>
        <taxon>Urechidicola</taxon>
    </lineage>
</organism>
<evidence type="ECO:0000256" key="1">
    <source>
        <dbReference type="SAM" id="MobiDB-lite"/>
    </source>
</evidence>
<reference evidence="2 3" key="1">
    <citation type="submission" date="2016-10" db="EMBL/GenBank/DDBJ databases">
        <title>Lutibacter sp. LPB0138, isolated from marine gastropod.</title>
        <authorList>
            <person name="Kim E."/>
            <person name="Yi H."/>
        </authorList>
    </citation>
    <scope>NUCLEOTIDE SEQUENCE [LARGE SCALE GENOMIC DNA]</scope>
    <source>
        <strain evidence="2 3">LPB0138</strain>
    </source>
</reference>
<dbReference type="STRING" id="1850246.LPB138_12365"/>